<protein>
    <recommendedName>
        <fullName evidence="3">Terminase</fullName>
    </recommendedName>
</protein>
<sequence>MAAKKNKTGNSKGRPSSYREEFPALAFNYCLLGATDSDLANFFDVQESTINNWKKDHPDFLESIKKGKERADAVIAASLYNRAKGAIINQQQAFKVKSVTYNDKGQRTEIESIEIVDLQQEQPPDTTAAIFWLKNRKPERWRDKAETIHSGEIGIVWNEEKTYETKSETDDNP</sequence>
<proteinExistence type="predicted"/>
<reference evidence="1 2" key="1">
    <citation type="submission" date="2019-03" db="EMBL/GenBank/DDBJ databases">
        <title>San Antonio Military Medical Center submission to MRSN (WRAIR), pending publication.</title>
        <authorList>
            <person name="Blyth D.M."/>
            <person name="Mccarthy S.L."/>
            <person name="Schall S.E."/>
            <person name="Stam J.A."/>
            <person name="Ong A.C."/>
            <person name="Mcgann P.T."/>
        </authorList>
    </citation>
    <scope>NUCLEOTIDE SEQUENCE [LARGE SCALE GENOMIC DNA]</scope>
    <source>
        <strain evidence="1 2">MRSN571793</strain>
    </source>
</reference>
<evidence type="ECO:0008006" key="3">
    <source>
        <dbReference type="Google" id="ProtNLM"/>
    </source>
</evidence>
<dbReference type="Proteomes" id="UP000297861">
    <property type="component" value="Unassembled WGS sequence"/>
</dbReference>
<dbReference type="OrthoDB" id="5868871at2"/>
<organism evidence="1 2">
    <name type="scientific">Dysgonomonas capnocytophagoides</name>
    <dbReference type="NCBI Taxonomy" id="45254"/>
    <lineage>
        <taxon>Bacteria</taxon>
        <taxon>Pseudomonadati</taxon>
        <taxon>Bacteroidota</taxon>
        <taxon>Bacteroidia</taxon>
        <taxon>Bacteroidales</taxon>
        <taxon>Dysgonomonadaceae</taxon>
        <taxon>Dysgonomonas</taxon>
    </lineage>
</organism>
<accession>A0A4Y8KVC2</accession>
<dbReference type="EMBL" id="SOML01000016">
    <property type="protein sequence ID" value="TFD92775.1"/>
    <property type="molecule type" value="Genomic_DNA"/>
</dbReference>
<dbReference type="RefSeq" id="WP_134437462.1">
    <property type="nucleotide sequence ID" value="NZ_SOML01000016.1"/>
</dbReference>
<evidence type="ECO:0000313" key="2">
    <source>
        <dbReference type="Proteomes" id="UP000297861"/>
    </source>
</evidence>
<name>A0A4Y8KVC2_9BACT</name>
<evidence type="ECO:0000313" key="1">
    <source>
        <dbReference type="EMBL" id="TFD92775.1"/>
    </source>
</evidence>
<dbReference type="AlphaFoldDB" id="A0A4Y8KVC2"/>
<gene>
    <name evidence="1" type="ORF">E2605_18190</name>
</gene>
<comment type="caution">
    <text evidence="1">The sequence shown here is derived from an EMBL/GenBank/DDBJ whole genome shotgun (WGS) entry which is preliminary data.</text>
</comment>
<keyword evidence="2" id="KW-1185">Reference proteome</keyword>